<evidence type="ECO:0000313" key="4">
    <source>
        <dbReference type="Proteomes" id="UP001164459"/>
    </source>
</evidence>
<sequence>MPPPTASDPRPVRPRARLPARVLAGLTLFLVLGTCLFSLAGHLGALDWRLDLASHFRPWYAAAAALALVLAAALGRRRLAAAAGVLLLAELSQVAPFWLARPPAAGEPALRLVHFNGLSSNPRKAEAVTWLADTGADVVIVQEVDADWSAALQAMPDHVALESAPRADNFGMTLLVRHDFKDRVVRTWREDLVPQIPALAAELTVRGQSIALLAVHTLPPVGRDYAARRDAQLARAAEWAREQRDAGRVPVIVGDLNASPFSAPLRRLLAEGGLVDSQRGFGLQASWPVGHPLPPIAIDHCLHDPALVTAARALGPALGSDHLPVRVDLAWPAGP</sequence>
<feature type="domain" description="Endonuclease/exonuclease/phosphatase" evidence="2">
    <location>
        <begin position="117"/>
        <end position="322"/>
    </location>
</feature>
<accession>A0ABY7GTL5</accession>
<dbReference type="InterPro" id="IPR005135">
    <property type="entry name" value="Endo/exonuclease/phosphatase"/>
</dbReference>
<dbReference type="InterPro" id="IPR036691">
    <property type="entry name" value="Endo/exonu/phosph_ase_sf"/>
</dbReference>
<dbReference type="Proteomes" id="UP001164459">
    <property type="component" value="Chromosome"/>
</dbReference>
<dbReference type="GO" id="GO:0004519">
    <property type="term" value="F:endonuclease activity"/>
    <property type="evidence" value="ECO:0007669"/>
    <property type="project" value="UniProtKB-KW"/>
</dbReference>
<dbReference type="Pfam" id="PF03372">
    <property type="entry name" value="Exo_endo_phos"/>
    <property type="match status" value="1"/>
</dbReference>
<proteinExistence type="predicted"/>
<dbReference type="RefSeq" id="WP_269032590.1">
    <property type="nucleotide sequence ID" value="NZ_CP114040.1"/>
</dbReference>
<name>A0ABY7GTL5_9BACT</name>
<keyword evidence="3" id="KW-0255">Endonuclease</keyword>
<feature type="transmembrane region" description="Helical" evidence="1">
    <location>
        <begin position="20"/>
        <end position="44"/>
    </location>
</feature>
<protein>
    <submittedName>
        <fullName evidence="3">Endonuclease/exonuclease/phosphatase family protein</fullName>
    </submittedName>
</protein>
<gene>
    <name evidence="3" type="ORF">O0S08_29045</name>
</gene>
<keyword evidence="3" id="KW-0378">Hydrolase</keyword>
<dbReference type="EMBL" id="CP114040">
    <property type="protein sequence ID" value="WAS90259.1"/>
    <property type="molecule type" value="Genomic_DNA"/>
</dbReference>
<keyword evidence="1" id="KW-1133">Transmembrane helix</keyword>
<evidence type="ECO:0000313" key="3">
    <source>
        <dbReference type="EMBL" id="WAS90259.1"/>
    </source>
</evidence>
<evidence type="ECO:0000256" key="1">
    <source>
        <dbReference type="SAM" id="Phobius"/>
    </source>
</evidence>
<dbReference type="SUPFAM" id="SSF56219">
    <property type="entry name" value="DNase I-like"/>
    <property type="match status" value="1"/>
</dbReference>
<keyword evidence="1" id="KW-0472">Membrane</keyword>
<keyword evidence="1" id="KW-0812">Transmembrane</keyword>
<organism evidence="3 4">
    <name type="scientific">Nannocystis punicea</name>
    <dbReference type="NCBI Taxonomy" id="2995304"/>
    <lineage>
        <taxon>Bacteria</taxon>
        <taxon>Pseudomonadati</taxon>
        <taxon>Myxococcota</taxon>
        <taxon>Polyangia</taxon>
        <taxon>Nannocystales</taxon>
        <taxon>Nannocystaceae</taxon>
        <taxon>Nannocystis</taxon>
    </lineage>
</organism>
<keyword evidence="4" id="KW-1185">Reference proteome</keyword>
<dbReference type="Gene3D" id="3.60.10.10">
    <property type="entry name" value="Endonuclease/exonuclease/phosphatase"/>
    <property type="match status" value="1"/>
</dbReference>
<keyword evidence="3" id="KW-0540">Nuclease</keyword>
<reference evidence="3" key="1">
    <citation type="submission" date="2022-11" db="EMBL/GenBank/DDBJ databases">
        <title>Minimal conservation of predation-associated metabolite biosynthetic gene clusters underscores biosynthetic potential of Myxococcota including descriptions for ten novel species: Archangium lansinium sp. nov., Myxococcus landrumus sp. nov., Nannocystis bai.</title>
        <authorList>
            <person name="Ahearne A."/>
            <person name="Stevens C."/>
            <person name="Dowd S."/>
        </authorList>
    </citation>
    <scope>NUCLEOTIDE SEQUENCE</scope>
    <source>
        <strain evidence="3">Fl3</strain>
    </source>
</reference>
<evidence type="ECO:0000259" key="2">
    <source>
        <dbReference type="Pfam" id="PF03372"/>
    </source>
</evidence>
<feature type="transmembrane region" description="Helical" evidence="1">
    <location>
        <begin position="56"/>
        <end position="74"/>
    </location>
</feature>